<dbReference type="GO" id="GO:0043709">
    <property type="term" value="P:cell adhesion involved in single-species biofilm formation"/>
    <property type="evidence" value="ECO:0007669"/>
    <property type="project" value="InterPro"/>
</dbReference>
<organism evidence="2 4">
    <name type="scientific">Terribacillus saccharophilus</name>
    <dbReference type="NCBI Taxonomy" id="361277"/>
    <lineage>
        <taxon>Bacteria</taxon>
        <taxon>Bacillati</taxon>
        <taxon>Bacillota</taxon>
        <taxon>Bacilli</taxon>
        <taxon>Bacillales</taxon>
        <taxon>Bacillaceae</taxon>
        <taxon>Terribacillus</taxon>
    </lineage>
</organism>
<dbReference type="OrthoDB" id="2357082at2"/>
<evidence type="ECO:0000313" key="2">
    <source>
        <dbReference type="EMBL" id="AIF66106.1"/>
    </source>
</evidence>
<name>A0A075LIZ9_9BACI</name>
<sequence>MEKPRPRDKQEQVIILEKQSLPRFIVSLLFTLLIWIYSLFVVWFFASALFDTNDRYSGILKIAFKTSNAEVRTFMLIGVCIFLFFLLYFLFWRTYNKKRFGSKTRRKSPMPATVDDLEKLELIPAETIKKLQTSNYIEFEKNPVRDLEK</sequence>
<dbReference type="RefSeq" id="WP_038559442.1">
    <property type="nucleotide sequence ID" value="NZ_CP008876.1"/>
</dbReference>
<evidence type="ECO:0000313" key="5">
    <source>
        <dbReference type="Proteomes" id="UP000199735"/>
    </source>
</evidence>
<feature type="transmembrane region" description="Helical" evidence="1">
    <location>
        <begin position="21"/>
        <end position="46"/>
    </location>
</feature>
<gene>
    <name evidence="2" type="ORF">GZ22_05310</name>
    <name evidence="3" type="ORF">SAMN04489762_1280</name>
</gene>
<dbReference type="Proteomes" id="UP000027980">
    <property type="component" value="Chromosome"/>
</dbReference>
<dbReference type="AlphaFoldDB" id="A0A075LIZ9"/>
<dbReference type="NCBIfam" id="TIGR03940">
    <property type="entry name" value="PGA_PgaD"/>
    <property type="match status" value="1"/>
</dbReference>
<dbReference type="InterPro" id="IPR023829">
    <property type="entry name" value="PGA_PgaD"/>
</dbReference>
<keyword evidence="1" id="KW-1133">Transmembrane helix</keyword>
<keyword evidence="1" id="KW-0812">Transmembrane</keyword>
<evidence type="ECO:0000256" key="1">
    <source>
        <dbReference type="SAM" id="Phobius"/>
    </source>
</evidence>
<dbReference type="KEGG" id="tap:GZ22_05310"/>
<dbReference type="EMBL" id="FOCD01000001">
    <property type="protein sequence ID" value="SEM87710.1"/>
    <property type="molecule type" value="Genomic_DNA"/>
</dbReference>
<dbReference type="EMBL" id="CP008876">
    <property type="protein sequence ID" value="AIF66106.1"/>
    <property type="molecule type" value="Genomic_DNA"/>
</dbReference>
<protein>
    <submittedName>
        <fullName evidence="3">Biofilm PGA synthesis protein PgaD</fullName>
    </submittedName>
</protein>
<evidence type="ECO:0000313" key="4">
    <source>
        <dbReference type="Proteomes" id="UP000027980"/>
    </source>
</evidence>
<accession>A0A075LIZ9</accession>
<feature type="transmembrane region" description="Helical" evidence="1">
    <location>
        <begin position="74"/>
        <end position="95"/>
    </location>
</feature>
<dbReference type="Pfam" id="PF13994">
    <property type="entry name" value="PgaD"/>
    <property type="match status" value="1"/>
</dbReference>
<reference evidence="2 4" key="1">
    <citation type="submission" date="2014-07" db="EMBL/GenBank/DDBJ databases">
        <title>Complete genome sequence of a moderately halophilic bacterium Terribacillus aidingensis MP602, isolated from Cryptomeria fortunei in Tianmu mountain in China.</title>
        <authorList>
            <person name="Wang Y."/>
            <person name="Lu P."/>
            <person name="Zhang L."/>
        </authorList>
    </citation>
    <scope>NUCLEOTIDE SEQUENCE [LARGE SCALE GENOMIC DNA]</scope>
    <source>
        <strain evidence="2 4">MP602</strain>
    </source>
</reference>
<accession>A0AAX2EDR2</accession>
<dbReference type="HOGENOM" id="CLU_1709602_0_0_9"/>
<keyword evidence="1" id="KW-0472">Membrane</keyword>
<dbReference type="Proteomes" id="UP000199735">
    <property type="component" value="Unassembled WGS sequence"/>
</dbReference>
<reference evidence="3 5" key="2">
    <citation type="submission" date="2016-10" db="EMBL/GenBank/DDBJ databases">
        <authorList>
            <person name="Varghese N."/>
            <person name="Submissions S."/>
        </authorList>
    </citation>
    <scope>NUCLEOTIDE SEQUENCE [LARGE SCALE GENOMIC DNA]</scope>
    <source>
        <strain evidence="3 5">DSM 21619</strain>
    </source>
</reference>
<proteinExistence type="predicted"/>
<evidence type="ECO:0000313" key="3">
    <source>
        <dbReference type="EMBL" id="SEM87710.1"/>
    </source>
</evidence>
<dbReference type="GeneID" id="34221558"/>